<evidence type="ECO:0000313" key="7">
    <source>
        <dbReference type="EMBL" id="PTG27808.1"/>
    </source>
</evidence>
<dbReference type="CDD" id="cd18785">
    <property type="entry name" value="SF2_C"/>
    <property type="match status" value="1"/>
</dbReference>
<dbReference type="InterPro" id="IPR001650">
    <property type="entry name" value="Helicase_C-like"/>
</dbReference>
<dbReference type="Pfam" id="PF00271">
    <property type="entry name" value="Helicase_C"/>
    <property type="match status" value="1"/>
</dbReference>
<evidence type="ECO:0000313" key="6">
    <source>
        <dbReference type="EMBL" id="PTG14352.1"/>
    </source>
</evidence>
<evidence type="ECO:0000256" key="2">
    <source>
        <dbReference type="ARBA" id="ARBA00022840"/>
    </source>
</evidence>
<evidence type="ECO:0000259" key="4">
    <source>
        <dbReference type="PROSITE" id="PS51192"/>
    </source>
</evidence>
<reference evidence="9 10" key="1">
    <citation type="journal article" date="2016" name="Front. Microbiol.">
        <title>Comprehensive Phylogenetic Analysis of Bovine Non-aureus Staphylococci Species Based on Whole-Genome Sequencing.</title>
        <authorList>
            <person name="Naushad S."/>
            <person name="Barkema H.W."/>
            <person name="Luby C."/>
            <person name="Condas L.A."/>
            <person name="Nobrega D.B."/>
            <person name="Carson D.A."/>
            <person name="De Buck J."/>
        </authorList>
    </citation>
    <scope>NUCLEOTIDE SEQUENCE [LARGE SCALE GENOMIC DNA]</scope>
    <source>
        <strain evidence="7 10">SNUC 105</strain>
        <strain evidence="8 9">SNUC 1363</strain>
        <strain evidence="6 11">SNUC 505</strain>
    </source>
</reference>
<evidence type="ECO:0000256" key="1">
    <source>
        <dbReference type="ARBA" id="ARBA00022741"/>
    </source>
</evidence>
<proteinExistence type="predicted"/>
<dbReference type="EMBL" id="PZAO01000007">
    <property type="protein sequence ID" value="PTG70293.1"/>
    <property type="molecule type" value="Genomic_DNA"/>
</dbReference>
<keyword evidence="9" id="KW-1185">Reference proteome</keyword>
<dbReference type="Proteomes" id="UP000242704">
    <property type="component" value="Unassembled WGS sequence"/>
</dbReference>
<keyword evidence="3" id="KW-0238">DNA-binding</keyword>
<evidence type="ECO:0000313" key="8">
    <source>
        <dbReference type="EMBL" id="PTG70293.1"/>
    </source>
</evidence>
<dbReference type="GO" id="GO:0006310">
    <property type="term" value="P:DNA recombination"/>
    <property type="evidence" value="ECO:0007669"/>
    <property type="project" value="TreeGrafter"/>
</dbReference>
<keyword evidence="2" id="KW-0067">ATP-binding</keyword>
<dbReference type="SMART" id="SM00487">
    <property type="entry name" value="DEXDc"/>
    <property type="match status" value="1"/>
</dbReference>
<sequence length="429" mass="49993">MKRYGQLVKERATLTDETIEKITYGVIKREGKWFCVQCETVQNHHFYQYHSAFFKEPITYCRHCITMGRMDSVHKVVLTQTHHQRSAGNYALSFELSPQQQFASSQIVTALHEKNSLLLHAVTGAGKTEMMFEAISVARQKGFNVAVVSPRVDVVIEVSQRICQTFKHENIDVLHQASQQKFQGHFIIATVHQLYRFKNHFDVIFIDEVDAFPLSMDPNLMHCISSAARSEKTLIYMTATPPKRLLKSFSPEHIITLPARFHRYPLVVPTFKYFKVKFRHRQSYLIKHLNQQVQLQRTTLLFFSNIEEMKDFYKTYQSLLNSLCYVYSEDPERLSKVQALRDGHYKIVLTTTILERGFTMPYLDVWVMDSHKYTASALIQIAGRVGRKKVCPDGTVLFYHTGRTIAMYAARHEIKRMNELGREKGWIKH</sequence>
<gene>
    <name evidence="7" type="ORF">BU638_04510</name>
    <name evidence="6" type="ORF">BU653_06095</name>
    <name evidence="8" type="ORF">BU676_04210</name>
</gene>
<keyword evidence="1" id="KW-0547">Nucleotide-binding</keyword>
<comment type="caution">
    <text evidence="6">The sequence shown here is derived from an EMBL/GenBank/DDBJ whole genome shotgun (WGS) entry which is preliminary data.</text>
</comment>
<dbReference type="InterPro" id="IPR006935">
    <property type="entry name" value="Helicase/UvrB_N"/>
</dbReference>
<protein>
    <submittedName>
        <fullName evidence="6">DNA/RNA helicase</fullName>
    </submittedName>
</protein>
<organism evidence="6 11">
    <name type="scientific">Staphylococcus chromogenes</name>
    <name type="common">Staphylococcus hyicus subsp. chromogenes</name>
    <dbReference type="NCBI Taxonomy" id="46126"/>
    <lineage>
        <taxon>Bacteria</taxon>
        <taxon>Bacillati</taxon>
        <taxon>Bacillota</taxon>
        <taxon>Bacilli</taxon>
        <taxon>Bacillales</taxon>
        <taxon>Staphylococcaceae</taxon>
        <taxon>Staphylococcus</taxon>
    </lineage>
</organism>
<name>A0AAE5SZ17_STACR</name>
<feature type="domain" description="Helicase C-terminal" evidence="5">
    <location>
        <begin position="280"/>
        <end position="429"/>
    </location>
</feature>
<dbReference type="SUPFAM" id="SSF52540">
    <property type="entry name" value="P-loop containing nucleoside triphosphate hydrolases"/>
    <property type="match status" value="1"/>
</dbReference>
<dbReference type="AlphaFoldDB" id="A0AAE5SZ17"/>
<dbReference type="GO" id="GO:0006302">
    <property type="term" value="P:double-strand break repair"/>
    <property type="evidence" value="ECO:0007669"/>
    <property type="project" value="TreeGrafter"/>
</dbReference>
<dbReference type="PANTHER" id="PTHR30580:SF1">
    <property type="entry name" value="COMF OPERON PROTEIN 1"/>
    <property type="match status" value="1"/>
</dbReference>
<reference evidence="6" key="2">
    <citation type="submission" date="2018-03" db="EMBL/GenBank/DDBJ databases">
        <authorList>
            <person name="Naushad S."/>
        </authorList>
    </citation>
    <scope>NUCLEOTIDE SEQUENCE</scope>
    <source>
        <strain evidence="7">SNUC 105</strain>
        <strain evidence="8">SNUC 1363</strain>
        <strain evidence="6">SNUC 505</strain>
    </source>
</reference>
<dbReference type="Gene3D" id="3.40.50.300">
    <property type="entry name" value="P-loop containing nucleotide triphosphate hydrolases"/>
    <property type="match status" value="2"/>
</dbReference>
<dbReference type="SMART" id="SM00490">
    <property type="entry name" value="HELICc"/>
    <property type="match status" value="1"/>
</dbReference>
<dbReference type="PANTHER" id="PTHR30580">
    <property type="entry name" value="PRIMOSOMAL PROTEIN N"/>
    <property type="match status" value="1"/>
</dbReference>
<evidence type="ECO:0000256" key="3">
    <source>
        <dbReference type="ARBA" id="ARBA00023125"/>
    </source>
</evidence>
<dbReference type="RefSeq" id="WP_105965834.1">
    <property type="nucleotide sequence ID" value="NZ_CP133244.1"/>
</dbReference>
<dbReference type="GO" id="GO:0003677">
    <property type="term" value="F:DNA binding"/>
    <property type="evidence" value="ECO:0007669"/>
    <property type="project" value="UniProtKB-KW"/>
</dbReference>
<dbReference type="GO" id="GO:0006270">
    <property type="term" value="P:DNA replication initiation"/>
    <property type="evidence" value="ECO:0007669"/>
    <property type="project" value="TreeGrafter"/>
</dbReference>
<dbReference type="PROSITE" id="PS51192">
    <property type="entry name" value="HELICASE_ATP_BIND_1"/>
    <property type="match status" value="1"/>
</dbReference>
<dbReference type="GO" id="GO:0043138">
    <property type="term" value="F:3'-5' DNA helicase activity"/>
    <property type="evidence" value="ECO:0007669"/>
    <property type="project" value="TreeGrafter"/>
</dbReference>
<accession>A0AAE5SZ17</accession>
<dbReference type="Pfam" id="PF04851">
    <property type="entry name" value="ResIII"/>
    <property type="match status" value="1"/>
</dbReference>
<dbReference type="PROSITE" id="PS51194">
    <property type="entry name" value="HELICASE_CTER"/>
    <property type="match status" value="1"/>
</dbReference>
<evidence type="ECO:0000313" key="11">
    <source>
        <dbReference type="Proteomes" id="UP000242704"/>
    </source>
</evidence>
<keyword evidence="6" id="KW-0378">Hydrolase</keyword>
<dbReference type="GO" id="GO:0005524">
    <property type="term" value="F:ATP binding"/>
    <property type="evidence" value="ECO:0007669"/>
    <property type="project" value="UniProtKB-KW"/>
</dbReference>
<evidence type="ECO:0000313" key="9">
    <source>
        <dbReference type="Proteomes" id="UP000242008"/>
    </source>
</evidence>
<evidence type="ECO:0000313" key="10">
    <source>
        <dbReference type="Proteomes" id="UP000242144"/>
    </source>
</evidence>
<dbReference type="InterPro" id="IPR027417">
    <property type="entry name" value="P-loop_NTPase"/>
</dbReference>
<dbReference type="EMBL" id="PZBZ01000027">
    <property type="protein sequence ID" value="PTG14352.1"/>
    <property type="molecule type" value="Genomic_DNA"/>
</dbReference>
<dbReference type="Proteomes" id="UP000242144">
    <property type="component" value="Unassembled WGS sequence"/>
</dbReference>
<dbReference type="Proteomes" id="UP000242008">
    <property type="component" value="Unassembled WGS sequence"/>
</dbReference>
<dbReference type="GO" id="GO:0016787">
    <property type="term" value="F:hydrolase activity"/>
    <property type="evidence" value="ECO:0007669"/>
    <property type="project" value="InterPro"/>
</dbReference>
<keyword evidence="6" id="KW-0347">Helicase</keyword>
<feature type="domain" description="Helicase ATP-binding" evidence="4">
    <location>
        <begin position="108"/>
        <end position="259"/>
    </location>
</feature>
<dbReference type="EMBL" id="PZCM01000004">
    <property type="protein sequence ID" value="PTG27808.1"/>
    <property type="molecule type" value="Genomic_DNA"/>
</dbReference>
<dbReference type="InterPro" id="IPR014001">
    <property type="entry name" value="Helicase_ATP-bd"/>
</dbReference>
<evidence type="ECO:0000259" key="5">
    <source>
        <dbReference type="PROSITE" id="PS51194"/>
    </source>
</evidence>